<evidence type="ECO:0000313" key="3">
    <source>
        <dbReference type="Proteomes" id="UP001500102"/>
    </source>
</evidence>
<dbReference type="EMBL" id="BAAAQB010000041">
    <property type="protein sequence ID" value="GAA2145655.1"/>
    <property type="molecule type" value="Genomic_DNA"/>
</dbReference>
<dbReference type="Proteomes" id="UP001500102">
    <property type="component" value="Unassembled WGS sequence"/>
</dbReference>
<evidence type="ECO:0000256" key="1">
    <source>
        <dbReference type="SAM" id="MobiDB-lite"/>
    </source>
</evidence>
<organism evidence="2 3">
    <name type="scientific">Arthrobacter humicola</name>
    <dbReference type="NCBI Taxonomy" id="409291"/>
    <lineage>
        <taxon>Bacteria</taxon>
        <taxon>Bacillati</taxon>
        <taxon>Actinomycetota</taxon>
        <taxon>Actinomycetes</taxon>
        <taxon>Micrococcales</taxon>
        <taxon>Micrococcaceae</taxon>
        <taxon>Arthrobacter</taxon>
    </lineage>
</organism>
<accession>A0ABN2ZPW0</accession>
<keyword evidence="3" id="KW-1185">Reference proteome</keyword>
<protein>
    <submittedName>
        <fullName evidence="2">Uncharacterized protein</fullName>
    </submittedName>
</protein>
<feature type="region of interest" description="Disordered" evidence="1">
    <location>
        <begin position="1"/>
        <end position="54"/>
    </location>
</feature>
<comment type="caution">
    <text evidence="2">The sequence shown here is derived from an EMBL/GenBank/DDBJ whole genome shotgun (WGS) entry which is preliminary data.</text>
</comment>
<evidence type="ECO:0000313" key="2">
    <source>
        <dbReference type="EMBL" id="GAA2145655.1"/>
    </source>
</evidence>
<proteinExistence type="predicted"/>
<sequence length="141" mass="15472">MNMEAAGELLPKRQPEPGCHVQETGLRYEGRTGRDGTGGHGGRSCAHRAGRLVGKPPALSDPRNYFLERGTDRANGLELLLLDLQSQEWAATRSGVLWGLGQARFRGGYGLPRRGIDEQEFLLDAERPLSPAARTVGWSRH</sequence>
<gene>
    <name evidence="2" type="ORF">GCM10009825_38550</name>
</gene>
<name>A0ABN2ZPW0_9MICC</name>
<reference evidence="2 3" key="1">
    <citation type="journal article" date="2019" name="Int. J. Syst. Evol. Microbiol.">
        <title>The Global Catalogue of Microorganisms (GCM) 10K type strain sequencing project: providing services to taxonomists for standard genome sequencing and annotation.</title>
        <authorList>
            <consortium name="The Broad Institute Genomics Platform"/>
            <consortium name="The Broad Institute Genome Sequencing Center for Infectious Disease"/>
            <person name="Wu L."/>
            <person name="Ma J."/>
        </authorList>
    </citation>
    <scope>NUCLEOTIDE SEQUENCE [LARGE SCALE GENOMIC DNA]</scope>
    <source>
        <strain evidence="2 3">JCM 15921</strain>
    </source>
</reference>